<dbReference type="Gene3D" id="3.40.50.10140">
    <property type="entry name" value="Toll/interleukin-1 receptor homology (TIR) domain"/>
    <property type="match status" value="1"/>
</dbReference>
<feature type="domain" description="Hint" evidence="1">
    <location>
        <begin position="280"/>
        <end position="371"/>
    </location>
</feature>
<dbReference type="GO" id="GO:0007165">
    <property type="term" value="P:signal transduction"/>
    <property type="evidence" value="ECO:0007669"/>
    <property type="project" value="InterPro"/>
</dbReference>
<dbReference type="InterPro" id="IPR035897">
    <property type="entry name" value="Toll_tir_struct_dom_sf"/>
</dbReference>
<gene>
    <name evidence="2" type="ORF">OMM_12637</name>
</gene>
<dbReference type="AlphaFoldDB" id="A0A1V1NVH8"/>
<evidence type="ECO:0000313" key="3">
    <source>
        <dbReference type="Proteomes" id="UP000189670"/>
    </source>
</evidence>
<feature type="non-terminal residue" evidence="2">
    <location>
        <position position="374"/>
    </location>
</feature>
<evidence type="ECO:0000313" key="2">
    <source>
        <dbReference type="EMBL" id="ETR66564.1"/>
    </source>
</evidence>
<dbReference type="InterPro" id="IPR036844">
    <property type="entry name" value="Hint_dom_sf"/>
</dbReference>
<dbReference type="Pfam" id="PF13676">
    <property type="entry name" value="TIR_2"/>
    <property type="match status" value="1"/>
</dbReference>
<dbReference type="GO" id="GO:0016539">
    <property type="term" value="P:intein-mediated protein splicing"/>
    <property type="evidence" value="ECO:0007669"/>
    <property type="project" value="InterPro"/>
</dbReference>
<dbReference type="InterPro" id="IPR039510">
    <property type="entry name" value="Vint_dom"/>
</dbReference>
<proteinExistence type="predicted"/>
<comment type="caution">
    <text evidence="2">The sequence shown here is derived from an EMBL/GenBank/DDBJ whole genome shotgun (WGS) entry which is preliminary data.</text>
</comment>
<dbReference type="Gene3D" id="2.170.16.10">
    <property type="entry name" value="Hedgehog/Intein (Hint) domain"/>
    <property type="match status" value="1"/>
</dbReference>
<dbReference type="EMBL" id="ATBP01001901">
    <property type="protein sequence ID" value="ETR66564.1"/>
    <property type="molecule type" value="Genomic_DNA"/>
</dbReference>
<dbReference type="SUPFAM" id="SSF51294">
    <property type="entry name" value="Hedgehog/intein (Hint) domain"/>
    <property type="match status" value="1"/>
</dbReference>
<reference evidence="3" key="1">
    <citation type="submission" date="2012-11" db="EMBL/GenBank/DDBJ databases">
        <authorList>
            <person name="Lucero-Rivera Y.E."/>
            <person name="Tovar-Ramirez D."/>
        </authorList>
    </citation>
    <scope>NUCLEOTIDE SEQUENCE [LARGE SCALE GENOMIC DNA]</scope>
    <source>
        <strain evidence="3">Araruama</strain>
    </source>
</reference>
<name>A0A1V1NVH8_9BACT</name>
<dbReference type="Pfam" id="PF14623">
    <property type="entry name" value="Vint"/>
    <property type="match status" value="1"/>
</dbReference>
<dbReference type="InterPro" id="IPR006141">
    <property type="entry name" value="Intein_N"/>
</dbReference>
<protein>
    <recommendedName>
        <fullName evidence="1">Hint domain-containing protein</fullName>
    </recommendedName>
</protein>
<sequence length="374" mass="41489">MKQVVLTYQHSDEAIVDQLVFTLKHPDIELILNQSIAAGDDLYNNIGRKLSSADAMIVLLSRSTGQCDWVSLDVARYLRDPENLILPVLLKGYQENILFSIIGDKYGLKFDDLGAKGIATLIHRVLGVATAENRFDLILPAKGPEADRFDFEKVKRSTTVRDIAKSVIQGYYKEIRPSKNFNVVDKISAEENERDLVLTAEGPDGARFALDSVPSSTPVRDIAKGVIQQYDNGILPSKTQCVVDYLHTDGQGVRLDPRSTLAEAGIKNGDTLRVTPESTAGCFVAETAILMADSTNKPICEIITGDEVAGSSQYFDQRYSAVVREVVRLHTQRCIVINDRLRLTPTHPILINRNWNSAGELRLEDQLYRSDGTP</sequence>
<dbReference type="InterPro" id="IPR003587">
    <property type="entry name" value="Hint_dom_N"/>
</dbReference>
<accession>A0A1V1NVH8</accession>
<dbReference type="Proteomes" id="UP000189670">
    <property type="component" value="Unassembled WGS sequence"/>
</dbReference>
<dbReference type="SMART" id="SM00306">
    <property type="entry name" value="HintN"/>
    <property type="match status" value="1"/>
</dbReference>
<evidence type="ECO:0000259" key="1">
    <source>
        <dbReference type="SMART" id="SM00306"/>
    </source>
</evidence>
<organism evidence="2 3">
    <name type="scientific">Candidatus Magnetoglobus multicellularis str. Araruama</name>
    <dbReference type="NCBI Taxonomy" id="890399"/>
    <lineage>
        <taxon>Bacteria</taxon>
        <taxon>Pseudomonadati</taxon>
        <taxon>Thermodesulfobacteriota</taxon>
        <taxon>Desulfobacteria</taxon>
        <taxon>Desulfobacterales</taxon>
        <taxon>Desulfobacteraceae</taxon>
        <taxon>Candidatus Magnetoglobus</taxon>
    </lineage>
</organism>
<dbReference type="SUPFAM" id="SSF52200">
    <property type="entry name" value="Toll/Interleukin receptor TIR domain"/>
    <property type="match status" value="1"/>
</dbReference>
<dbReference type="PROSITE" id="PS50817">
    <property type="entry name" value="INTEIN_N_TER"/>
    <property type="match status" value="1"/>
</dbReference>
<dbReference type="InterPro" id="IPR000157">
    <property type="entry name" value="TIR_dom"/>
</dbReference>